<proteinExistence type="predicted"/>
<dbReference type="EMBL" id="CAXAMM010003224">
    <property type="protein sequence ID" value="CAK8998993.1"/>
    <property type="molecule type" value="Genomic_DNA"/>
</dbReference>
<dbReference type="Proteomes" id="UP001642464">
    <property type="component" value="Unassembled WGS sequence"/>
</dbReference>
<sequence length="302" mass="33712">EKANDKARWDDPTSSARLDFPSLAEMVSIMKPGDIQFLWQIHLDQGEHHWRTLPNVFSRAMDREYAKFATQKPEGPALRGIVSFAIHINFNKELSFKWIQAKTKLNNDGSRSALKPCLTALVANFNRRSLEVQLDGGPWQSVRCVKVTYEQEGEVVQACDLAQLLQHRLQEYQSDGEDSQAAREDQEMQEAEAAEAAEQEGIMVPVENMAEAVGDGRCEEEDAPMEEPNPTDEPDPMDETDPVDVDEPDTDPGEWETILETPFPGHEDEKAASSSTPLACHGAWATPAIDRIGLAPGCRIQR</sequence>
<keyword evidence="3" id="KW-1185">Reference proteome</keyword>
<feature type="compositionally biased region" description="Acidic residues" evidence="1">
    <location>
        <begin position="218"/>
        <end position="254"/>
    </location>
</feature>
<feature type="non-terminal residue" evidence="2">
    <location>
        <position position="302"/>
    </location>
</feature>
<reference evidence="2 3" key="1">
    <citation type="submission" date="2024-02" db="EMBL/GenBank/DDBJ databases">
        <authorList>
            <person name="Chen Y."/>
            <person name="Shah S."/>
            <person name="Dougan E. K."/>
            <person name="Thang M."/>
            <person name="Chan C."/>
        </authorList>
    </citation>
    <scope>NUCLEOTIDE SEQUENCE [LARGE SCALE GENOMIC DNA]</scope>
</reference>
<feature type="region of interest" description="Disordered" evidence="1">
    <location>
        <begin position="217"/>
        <end position="277"/>
    </location>
</feature>
<evidence type="ECO:0000256" key="1">
    <source>
        <dbReference type="SAM" id="MobiDB-lite"/>
    </source>
</evidence>
<comment type="caution">
    <text evidence="2">The sequence shown here is derived from an EMBL/GenBank/DDBJ whole genome shotgun (WGS) entry which is preliminary data.</text>
</comment>
<protein>
    <submittedName>
        <fullName evidence="2">Uncharacterized protein</fullName>
    </submittedName>
</protein>
<evidence type="ECO:0000313" key="2">
    <source>
        <dbReference type="EMBL" id="CAK8998993.1"/>
    </source>
</evidence>
<accession>A0ABP0I9K3</accession>
<organism evidence="2 3">
    <name type="scientific">Durusdinium trenchii</name>
    <dbReference type="NCBI Taxonomy" id="1381693"/>
    <lineage>
        <taxon>Eukaryota</taxon>
        <taxon>Sar</taxon>
        <taxon>Alveolata</taxon>
        <taxon>Dinophyceae</taxon>
        <taxon>Suessiales</taxon>
        <taxon>Symbiodiniaceae</taxon>
        <taxon>Durusdinium</taxon>
    </lineage>
</organism>
<feature type="non-terminal residue" evidence="2">
    <location>
        <position position="1"/>
    </location>
</feature>
<feature type="region of interest" description="Disordered" evidence="1">
    <location>
        <begin position="173"/>
        <end position="205"/>
    </location>
</feature>
<gene>
    <name evidence="2" type="ORF">SCF082_LOCUS5871</name>
</gene>
<name>A0ABP0I9K3_9DINO</name>
<feature type="compositionally biased region" description="Acidic residues" evidence="1">
    <location>
        <begin position="187"/>
        <end position="198"/>
    </location>
</feature>
<evidence type="ECO:0000313" key="3">
    <source>
        <dbReference type="Proteomes" id="UP001642464"/>
    </source>
</evidence>